<evidence type="ECO:0000313" key="3">
    <source>
        <dbReference type="Proteomes" id="UP001075225"/>
    </source>
</evidence>
<proteinExistence type="predicted"/>
<evidence type="ECO:0000256" key="1">
    <source>
        <dbReference type="SAM" id="Coils"/>
    </source>
</evidence>
<gene>
    <name evidence="2" type="ORF">O6B32_00795</name>
</gene>
<accession>A0A9Q4KJ11</accession>
<keyword evidence="1" id="KW-0175">Coiled coil</keyword>
<evidence type="ECO:0000313" key="2">
    <source>
        <dbReference type="EMBL" id="MCZ6159027.1"/>
    </source>
</evidence>
<reference evidence="2" key="1">
    <citation type="submission" date="2022-12" db="EMBL/GenBank/DDBJ databases">
        <title>Species Delineation and Comparative Genomics within the Campylobacter ureolyticus Complex.</title>
        <authorList>
            <person name="Maki J."/>
            <person name="Howard M."/>
            <person name="Connelly S."/>
            <person name="Hardy D.J."/>
            <person name="Cameron A."/>
        </authorList>
    </citation>
    <scope>NUCLEOTIDE SEQUENCE</scope>
    <source>
        <strain evidence="2">URMC_787</strain>
    </source>
</reference>
<feature type="coiled-coil region" evidence="1">
    <location>
        <begin position="39"/>
        <end position="73"/>
    </location>
</feature>
<organism evidence="2 3">
    <name type="scientific">Campylobacter ureolyticus</name>
    <dbReference type="NCBI Taxonomy" id="827"/>
    <lineage>
        <taxon>Bacteria</taxon>
        <taxon>Pseudomonadati</taxon>
        <taxon>Campylobacterota</taxon>
        <taxon>Epsilonproteobacteria</taxon>
        <taxon>Campylobacterales</taxon>
        <taxon>Campylobacteraceae</taxon>
        <taxon>Campylobacter</taxon>
    </lineage>
</organism>
<dbReference type="AlphaFoldDB" id="A0A9Q4KJ11"/>
<dbReference type="Proteomes" id="UP001075225">
    <property type="component" value="Unassembled WGS sequence"/>
</dbReference>
<comment type="caution">
    <text evidence="2">The sequence shown here is derived from an EMBL/GenBank/DDBJ whole genome shotgun (WGS) entry which is preliminary data.</text>
</comment>
<sequence>MIYRKDLDRPLTSAEVDANFAELDAKISVGADYLNNEKLKLAIEDSDFLREKIAELTRELNKALVRITTLEGKVNR</sequence>
<name>A0A9Q4KJ11_9BACT</name>
<dbReference type="RefSeq" id="WP_269484169.1">
    <property type="nucleotide sequence ID" value="NZ_JAPXGO010000001.1"/>
</dbReference>
<protein>
    <submittedName>
        <fullName evidence="2">Uncharacterized protein</fullName>
    </submittedName>
</protein>
<dbReference type="EMBL" id="JAPXGO010000001">
    <property type="protein sequence ID" value="MCZ6159027.1"/>
    <property type="molecule type" value="Genomic_DNA"/>
</dbReference>